<gene>
    <name evidence="9" type="ORF">GCM10022233_40170</name>
</gene>
<comment type="subcellular location">
    <subcellularLocation>
        <location evidence="1">Cell membrane</location>
        <topology evidence="1">Multi-pass membrane protein</topology>
    </subcellularLocation>
</comment>
<feature type="transmembrane region" description="Helical" evidence="7">
    <location>
        <begin position="20"/>
        <end position="46"/>
    </location>
</feature>
<feature type="transmembrane region" description="Helical" evidence="7">
    <location>
        <begin position="283"/>
        <end position="303"/>
    </location>
</feature>
<dbReference type="InterPro" id="IPR011701">
    <property type="entry name" value="MFS"/>
</dbReference>
<evidence type="ECO:0000256" key="7">
    <source>
        <dbReference type="SAM" id="Phobius"/>
    </source>
</evidence>
<evidence type="ECO:0000313" key="9">
    <source>
        <dbReference type="EMBL" id="GAA4062327.1"/>
    </source>
</evidence>
<keyword evidence="5 7" id="KW-1133">Transmembrane helix</keyword>
<evidence type="ECO:0000256" key="6">
    <source>
        <dbReference type="ARBA" id="ARBA00023136"/>
    </source>
</evidence>
<feature type="transmembrane region" description="Helical" evidence="7">
    <location>
        <begin position="144"/>
        <end position="164"/>
    </location>
</feature>
<evidence type="ECO:0000256" key="3">
    <source>
        <dbReference type="ARBA" id="ARBA00022475"/>
    </source>
</evidence>
<feature type="transmembrane region" description="Helical" evidence="7">
    <location>
        <begin position="255"/>
        <end position="276"/>
    </location>
</feature>
<name>A0ABP7V9H3_9ACTN</name>
<dbReference type="InterPro" id="IPR050171">
    <property type="entry name" value="MFS_Transporters"/>
</dbReference>
<feature type="domain" description="Major facilitator superfamily (MFS) profile" evidence="8">
    <location>
        <begin position="18"/>
        <end position="395"/>
    </location>
</feature>
<sequence>MNEPAGGKTPPLWRLDGLQALLAAGSLLNAIAFFAAMPFASIYLASHTSLSEVAIGAVVGSIALIASVGGVVGGMLVDRFGTVPMMVLGLSAYVGIYVGLTVVDGAPAIVSLLLGLGVARLFVEPGGKKLMSLAADEDGRIFRVRYMVLCFGGIVGPAIGGVLYSISAVAFFAVPALFYTGYLLLILARRKRLAALEGGAEDAGPRFPLRAALRDRLLLAATAAGLVIFFVFSQFESMIPLYIAGEWGEDAVRYFAGLFIANAVLALLLQMPIVWLSRKVRPNLMVVIGCVGFALSFACFAAAATEGLFMLYLGIVFWTVGEGVLLPLPDIAVHEIASDDRKGTYFGVAEIRYLGFFAGPFVGGLLLGSDAVYFVVMALSIFVCAPLLMSRRKTAASNGRTEVTVGADA</sequence>
<accession>A0ABP7V9H3</accession>
<feature type="transmembrane region" description="Helical" evidence="7">
    <location>
        <begin position="53"/>
        <end position="76"/>
    </location>
</feature>
<evidence type="ECO:0000259" key="8">
    <source>
        <dbReference type="PROSITE" id="PS50850"/>
    </source>
</evidence>
<evidence type="ECO:0000256" key="5">
    <source>
        <dbReference type="ARBA" id="ARBA00022989"/>
    </source>
</evidence>
<dbReference type="InterPro" id="IPR036259">
    <property type="entry name" value="MFS_trans_sf"/>
</dbReference>
<dbReference type="SUPFAM" id="SSF103473">
    <property type="entry name" value="MFS general substrate transporter"/>
    <property type="match status" value="1"/>
</dbReference>
<protein>
    <submittedName>
        <fullName evidence="9">MFS transporter</fullName>
    </submittedName>
</protein>
<keyword evidence="10" id="KW-1185">Reference proteome</keyword>
<comment type="caution">
    <text evidence="9">The sequence shown here is derived from an EMBL/GenBank/DDBJ whole genome shotgun (WGS) entry which is preliminary data.</text>
</comment>
<feature type="transmembrane region" description="Helical" evidence="7">
    <location>
        <begin position="217"/>
        <end position="235"/>
    </location>
</feature>
<evidence type="ECO:0000256" key="1">
    <source>
        <dbReference type="ARBA" id="ARBA00004651"/>
    </source>
</evidence>
<reference evidence="10" key="1">
    <citation type="journal article" date="2019" name="Int. J. Syst. Evol. Microbiol.">
        <title>The Global Catalogue of Microorganisms (GCM) 10K type strain sequencing project: providing services to taxonomists for standard genome sequencing and annotation.</title>
        <authorList>
            <consortium name="The Broad Institute Genomics Platform"/>
            <consortium name="The Broad Institute Genome Sequencing Center for Infectious Disease"/>
            <person name="Wu L."/>
            <person name="Ma J."/>
        </authorList>
    </citation>
    <scope>NUCLEOTIDE SEQUENCE [LARGE SCALE GENOMIC DNA]</scope>
    <source>
        <strain evidence="10">JCM 16925</strain>
    </source>
</reference>
<keyword evidence="4 7" id="KW-0812">Transmembrane</keyword>
<keyword evidence="2" id="KW-0813">Transport</keyword>
<feature type="transmembrane region" description="Helical" evidence="7">
    <location>
        <begin position="96"/>
        <end position="123"/>
    </location>
</feature>
<dbReference type="PANTHER" id="PTHR23517">
    <property type="entry name" value="RESISTANCE PROTEIN MDTM, PUTATIVE-RELATED-RELATED"/>
    <property type="match status" value="1"/>
</dbReference>
<dbReference type="EMBL" id="BAAAZY010000011">
    <property type="protein sequence ID" value="GAA4062327.1"/>
    <property type="molecule type" value="Genomic_DNA"/>
</dbReference>
<feature type="transmembrane region" description="Helical" evidence="7">
    <location>
        <begin position="371"/>
        <end position="390"/>
    </location>
</feature>
<evidence type="ECO:0000256" key="4">
    <source>
        <dbReference type="ARBA" id="ARBA00022692"/>
    </source>
</evidence>
<dbReference type="PANTHER" id="PTHR23517:SF2">
    <property type="entry name" value="MULTIDRUG RESISTANCE PROTEIN MDTH"/>
    <property type="match status" value="1"/>
</dbReference>
<dbReference type="InterPro" id="IPR020846">
    <property type="entry name" value="MFS_dom"/>
</dbReference>
<dbReference type="PROSITE" id="PS50850">
    <property type="entry name" value="MFS"/>
    <property type="match status" value="1"/>
</dbReference>
<dbReference type="Proteomes" id="UP001499984">
    <property type="component" value="Unassembled WGS sequence"/>
</dbReference>
<organism evidence="9 10">
    <name type="scientific">Streptomyces shaanxiensis</name>
    <dbReference type="NCBI Taxonomy" id="653357"/>
    <lineage>
        <taxon>Bacteria</taxon>
        <taxon>Bacillati</taxon>
        <taxon>Actinomycetota</taxon>
        <taxon>Actinomycetes</taxon>
        <taxon>Kitasatosporales</taxon>
        <taxon>Streptomycetaceae</taxon>
        <taxon>Streptomyces</taxon>
    </lineage>
</organism>
<proteinExistence type="predicted"/>
<dbReference type="Pfam" id="PF07690">
    <property type="entry name" value="MFS_1"/>
    <property type="match status" value="1"/>
</dbReference>
<dbReference type="RefSeq" id="WP_345014635.1">
    <property type="nucleotide sequence ID" value="NZ_BAAAZY010000011.1"/>
</dbReference>
<keyword evidence="6 7" id="KW-0472">Membrane</keyword>
<evidence type="ECO:0000313" key="10">
    <source>
        <dbReference type="Proteomes" id="UP001499984"/>
    </source>
</evidence>
<feature type="transmembrane region" description="Helical" evidence="7">
    <location>
        <begin position="309"/>
        <end position="333"/>
    </location>
</feature>
<keyword evidence="3" id="KW-1003">Cell membrane</keyword>
<feature type="transmembrane region" description="Helical" evidence="7">
    <location>
        <begin position="170"/>
        <end position="188"/>
    </location>
</feature>
<dbReference type="Gene3D" id="1.20.1250.20">
    <property type="entry name" value="MFS general substrate transporter like domains"/>
    <property type="match status" value="1"/>
</dbReference>
<evidence type="ECO:0000256" key="2">
    <source>
        <dbReference type="ARBA" id="ARBA00022448"/>
    </source>
</evidence>
<feature type="transmembrane region" description="Helical" evidence="7">
    <location>
        <begin position="345"/>
        <end position="365"/>
    </location>
</feature>